<dbReference type="AlphaFoldDB" id="A0A852T306"/>
<keyword evidence="3" id="KW-1185">Reference proteome</keyword>
<comment type="caution">
    <text evidence="2">The sequence shown here is derived from an EMBL/GenBank/DDBJ whole genome shotgun (WGS) entry which is preliminary data.</text>
</comment>
<feature type="transmembrane region" description="Helical" evidence="1">
    <location>
        <begin position="88"/>
        <end position="112"/>
    </location>
</feature>
<keyword evidence="1" id="KW-0472">Membrane</keyword>
<sequence length="236" mass="25184">MFGFVRISIVELIRLPSFLLPLAIFPTLLYVTIGLRQSGDRSLIMLGYCAFAILGTMMFQFGVGVATSRNEPWSIYVQTLPGRASERLAAMLISGVAFSATFCLPVIVTGLASSHTTLTLSPNVVLVAFALIFGAVSLGLLGLALGYWLPARGAVAIANIVYFPLSFAGGLFGPINDGMLATIHPWIPTGAWMDLLYAATFSVIAPVPLTILSLYAVLFGVAATVGYRRVERTVFA</sequence>
<evidence type="ECO:0000313" key="3">
    <source>
        <dbReference type="Proteomes" id="UP000589620"/>
    </source>
</evidence>
<keyword evidence="1" id="KW-1133">Transmembrane helix</keyword>
<keyword evidence="1" id="KW-0812">Transmembrane</keyword>
<feature type="transmembrane region" description="Helical" evidence="1">
    <location>
        <begin position="45"/>
        <end position="67"/>
    </location>
</feature>
<name>A0A852T306_9MICO</name>
<gene>
    <name evidence="2" type="ORF">BJ963_002742</name>
</gene>
<accession>A0A852T306</accession>
<evidence type="ECO:0000256" key="1">
    <source>
        <dbReference type="SAM" id="Phobius"/>
    </source>
</evidence>
<dbReference type="EMBL" id="JACCBJ010000001">
    <property type="protein sequence ID" value="NYD75223.1"/>
    <property type="molecule type" value="Genomic_DNA"/>
</dbReference>
<feature type="transmembrane region" description="Helical" evidence="1">
    <location>
        <begin position="195"/>
        <end position="222"/>
    </location>
</feature>
<organism evidence="2 3">
    <name type="scientific">Leifsonia soli</name>
    <dbReference type="NCBI Taxonomy" id="582665"/>
    <lineage>
        <taxon>Bacteria</taxon>
        <taxon>Bacillati</taxon>
        <taxon>Actinomycetota</taxon>
        <taxon>Actinomycetes</taxon>
        <taxon>Micrococcales</taxon>
        <taxon>Microbacteriaceae</taxon>
        <taxon>Leifsonia</taxon>
    </lineage>
</organism>
<protein>
    <submittedName>
        <fullName evidence="2">ABC-2 type transport system permease protein</fullName>
    </submittedName>
</protein>
<feature type="transmembrane region" description="Helical" evidence="1">
    <location>
        <begin position="124"/>
        <end position="149"/>
    </location>
</feature>
<proteinExistence type="predicted"/>
<dbReference type="RefSeq" id="WP_179457222.1">
    <property type="nucleotide sequence ID" value="NZ_BAAAPX010000001.1"/>
</dbReference>
<feature type="transmembrane region" description="Helical" evidence="1">
    <location>
        <begin position="12"/>
        <end position="33"/>
    </location>
</feature>
<reference evidence="2 3" key="1">
    <citation type="submission" date="2020-07" db="EMBL/GenBank/DDBJ databases">
        <title>Sequencing the genomes of 1000 actinobacteria strains.</title>
        <authorList>
            <person name="Klenk H.-P."/>
        </authorList>
    </citation>
    <scope>NUCLEOTIDE SEQUENCE [LARGE SCALE GENOMIC DNA]</scope>
    <source>
        <strain evidence="2 3">DSM 23871</strain>
    </source>
</reference>
<evidence type="ECO:0000313" key="2">
    <source>
        <dbReference type="EMBL" id="NYD75223.1"/>
    </source>
</evidence>
<feature type="transmembrane region" description="Helical" evidence="1">
    <location>
        <begin position="156"/>
        <end position="175"/>
    </location>
</feature>
<dbReference type="Proteomes" id="UP000589620">
    <property type="component" value="Unassembled WGS sequence"/>
</dbReference>